<proteinExistence type="inferred from homology"/>
<reference evidence="8" key="1">
    <citation type="submission" date="2019-11" db="EMBL/GenBank/DDBJ databases">
        <title>The complete genome sequence of Saccharopolyspora sp. E2A.</title>
        <authorList>
            <person name="Zhang G."/>
        </authorList>
    </citation>
    <scope>NUCLEOTIDE SEQUENCE [LARGE SCALE GENOMIC DNA]</scope>
    <source>
        <strain evidence="8">E2A</strain>
    </source>
</reference>
<dbReference type="SUPFAM" id="SSF55811">
    <property type="entry name" value="Nudix"/>
    <property type="match status" value="1"/>
</dbReference>
<dbReference type="GO" id="GO:0016787">
    <property type="term" value="F:hydrolase activity"/>
    <property type="evidence" value="ECO:0007669"/>
    <property type="project" value="UniProtKB-KW"/>
</dbReference>
<evidence type="ECO:0000313" key="7">
    <source>
        <dbReference type="EMBL" id="QGK68890.1"/>
    </source>
</evidence>
<protein>
    <submittedName>
        <fullName evidence="7">NUDIX domain-containing protein</fullName>
    </submittedName>
</protein>
<dbReference type="InterPro" id="IPR020476">
    <property type="entry name" value="Nudix_hydrolase"/>
</dbReference>
<dbReference type="Pfam" id="PF00293">
    <property type="entry name" value="NUDIX"/>
    <property type="match status" value="1"/>
</dbReference>
<dbReference type="KEGG" id="sace:GIY23_04440"/>
<evidence type="ECO:0000259" key="6">
    <source>
        <dbReference type="PROSITE" id="PS51462"/>
    </source>
</evidence>
<evidence type="ECO:0000256" key="2">
    <source>
        <dbReference type="ARBA" id="ARBA00005582"/>
    </source>
</evidence>
<keyword evidence="4" id="KW-0460">Magnesium</keyword>
<dbReference type="Gene3D" id="3.90.79.10">
    <property type="entry name" value="Nucleoside Triphosphate Pyrophosphohydrolase"/>
    <property type="match status" value="1"/>
</dbReference>
<dbReference type="CDD" id="cd04673">
    <property type="entry name" value="NUDIX_ADPRase"/>
    <property type="match status" value="1"/>
</dbReference>
<keyword evidence="3 5" id="KW-0378">Hydrolase</keyword>
<dbReference type="InterPro" id="IPR020084">
    <property type="entry name" value="NUDIX_hydrolase_CS"/>
</dbReference>
<evidence type="ECO:0000256" key="5">
    <source>
        <dbReference type="RuleBase" id="RU003476"/>
    </source>
</evidence>
<dbReference type="PROSITE" id="PS00893">
    <property type="entry name" value="NUDIX_BOX"/>
    <property type="match status" value="1"/>
</dbReference>
<comment type="cofactor">
    <cofactor evidence="1">
        <name>Mg(2+)</name>
        <dbReference type="ChEBI" id="CHEBI:18420"/>
    </cofactor>
</comment>
<name>A0A5Q3Q4Y5_9PSEU</name>
<evidence type="ECO:0000256" key="1">
    <source>
        <dbReference type="ARBA" id="ARBA00001946"/>
    </source>
</evidence>
<dbReference type="AlphaFoldDB" id="A0A5Q3Q4Y5"/>
<dbReference type="PRINTS" id="PR00502">
    <property type="entry name" value="NUDIXFAMILY"/>
</dbReference>
<sequence>MIVSDRNPLPCVGAVVHDDQGRLLLVRRANEPRRGLWSLPGGRVESGESDRSAVAREVLEETGLSVTVGPIVGRTTVHSGSVTYGITDYSCWSSGETPCAGDDAAAAMWVGSATFATLDAADALTEGLAALLRSWNCLPTAE</sequence>
<evidence type="ECO:0000256" key="3">
    <source>
        <dbReference type="ARBA" id="ARBA00022801"/>
    </source>
</evidence>
<dbReference type="InterPro" id="IPR000086">
    <property type="entry name" value="NUDIX_hydrolase_dom"/>
</dbReference>
<dbReference type="PROSITE" id="PS51462">
    <property type="entry name" value="NUDIX"/>
    <property type="match status" value="1"/>
</dbReference>
<dbReference type="Proteomes" id="UP000371041">
    <property type="component" value="Chromosome"/>
</dbReference>
<evidence type="ECO:0000313" key="8">
    <source>
        <dbReference type="Proteomes" id="UP000371041"/>
    </source>
</evidence>
<organism evidence="7 8">
    <name type="scientific">Allosaccharopolyspora coralli</name>
    <dbReference type="NCBI Taxonomy" id="2665642"/>
    <lineage>
        <taxon>Bacteria</taxon>
        <taxon>Bacillati</taxon>
        <taxon>Actinomycetota</taxon>
        <taxon>Actinomycetes</taxon>
        <taxon>Pseudonocardiales</taxon>
        <taxon>Pseudonocardiaceae</taxon>
        <taxon>Allosaccharopolyspora</taxon>
    </lineage>
</organism>
<dbReference type="PANTHER" id="PTHR43046">
    <property type="entry name" value="GDP-MANNOSE MANNOSYL HYDROLASE"/>
    <property type="match status" value="1"/>
</dbReference>
<dbReference type="InterPro" id="IPR015797">
    <property type="entry name" value="NUDIX_hydrolase-like_dom_sf"/>
</dbReference>
<feature type="domain" description="Nudix hydrolase" evidence="6">
    <location>
        <begin position="7"/>
        <end position="132"/>
    </location>
</feature>
<dbReference type="PANTHER" id="PTHR43046:SF12">
    <property type="entry name" value="GDP-MANNOSE MANNOSYL HYDROLASE"/>
    <property type="match status" value="1"/>
</dbReference>
<accession>A0A5Q3Q4Y5</accession>
<evidence type="ECO:0000256" key="4">
    <source>
        <dbReference type="ARBA" id="ARBA00022842"/>
    </source>
</evidence>
<dbReference type="EMBL" id="CP045929">
    <property type="protein sequence ID" value="QGK68890.1"/>
    <property type="molecule type" value="Genomic_DNA"/>
</dbReference>
<keyword evidence="8" id="KW-1185">Reference proteome</keyword>
<dbReference type="RefSeq" id="WP_154075493.1">
    <property type="nucleotide sequence ID" value="NZ_CP045929.1"/>
</dbReference>
<gene>
    <name evidence="7" type="ORF">GIY23_04440</name>
</gene>
<comment type="similarity">
    <text evidence="2 5">Belongs to the Nudix hydrolase family.</text>
</comment>